<accession>A0A0A8H448</accession>
<dbReference type="HOGENOM" id="CLU_054536_0_0_7"/>
<reference evidence="1 2" key="1">
    <citation type="journal article" date="2014" name="Genome Biol. Evol.">
        <title>Comparative Genomics of the Campylobacter lari Group.</title>
        <authorList>
            <person name="Miller W.G."/>
            <person name="Yee E."/>
            <person name="Chapman M.H."/>
            <person name="Smith T.P."/>
            <person name="Bono J.L."/>
            <person name="Huynh S."/>
            <person name="Parker C.T."/>
            <person name="Vandamme P."/>
            <person name="Luong K."/>
            <person name="Korlach J."/>
        </authorList>
    </citation>
    <scope>NUCLEOTIDE SEQUENCE [LARGE SCALE GENOMIC DNA]</scope>
    <source>
        <strain evidence="1 2">NCTC 12927</strain>
    </source>
</reference>
<gene>
    <name evidence="1" type="ORF">CINS_0704</name>
</gene>
<proteinExistence type="predicted"/>
<dbReference type="AlphaFoldDB" id="A0A0A8H448"/>
<evidence type="ECO:0000313" key="1">
    <source>
        <dbReference type="EMBL" id="AJC87674.1"/>
    </source>
</evidence>
<dbReference type="RefSeq" id="WP_039649887.1">
    <property type="nucleotide sequence ID" value="NZ_CP007770.1"/>
</dbReference>
<sequence>MNISNFCELINAEILNYGATSSVYDFCIDVKKVKRASVFFAKSQEQADYAIEAGAYVVVFEEDLNIRDNEVFYLRVFDLEKTILRFFRFLAQEKSYKFLYCSNIEIQFAKGFGFKILYGDIFLDFDNLKNSKDNTLFCSYNKEYILNLTSNYLSLKQDSYELLGKKSLLYTSLLCKNLYFKDLKFAFFYAGIFASFISFIEEYKLPFSFNDKKLELFKVYFLDNKNEICHFGASSRVIFLVEDEKHFEFITQQIKNLKDFKIALKNSLFCDFSYTDLNNLKKFFDFKYCFICDSNEDFLNIFLPKINEKSLFD</sequence>
<dbReference type="Proteomes" id="UP000031163">
    <property type="component" value="Chromosome"/>
</dbReference>
<dbReference type="SUPFAM" id="SSF63418">
    <property type="entry name" value="MurE/MurF N-terminal domain"/>
    <property type="match status" value="1"/>
</dbReference>
<evidence type="ECO:0000313" key="2">
    <source>
        <dbReference type="Proteomes" id="UP000031163"/>
    </source>
</evidence>
<dbReference type="EMBL" id="CP007770">
    <property type="protein sequence ID" value="AJC87674.1"/>
    <property type="molecule type" value="Genomic_DNA"/>
</dbReference>
<organism evidence="1 2">
    <name type="scientific">Campylobacter insulaenigrae NCTC 12927</name>
    <dbReference type="NCBI Taxonomy" id="1031564"/>
    <lineage>
        <taxon>Bacteria</taxon>
        <taxon>Pseudomonadati</taxon>
        <taxon>Campylobacterota</taxon>
        <taxon>Epsilonproteobacteria</taxon>
        <taxon>Campylobacterales</taxon>
        <taxon>Campylobacteraceae</taxon>
        <taxon>Campylobacter</taxon>
    </lineage>
</organism>
<dbReference type="InterPro" id="IPR035911">
    <property type="entry name" value="MurE/MurF_N"/>
</dbReference>
<protein>
    <recommendedName>
        <fullName evidence="3">Ferrochelatase</fullName>
    </recommendedName>
</protein>
<dbReference type="KEGG" id="cis:CINS_0704"/>
<evidence type="ECO:0008006" key="3">
    <source>
        <dbReference type="Google" id="ProtNLM"/>
    </source>
</evidence>
<dbReference type="GeneID" id="74431507"/>
<dbReference type="STRING" id="1031564.CINS_0704"/>
<name>A0A0A8H448_9BACT</name>